<keyword evidence="1" id="KW-0812">Transmembrane</keyword>
<evidence type="ECO:0000313" key="4">
    <source>
        <dbReference type="Proteomes" id="UP000283855"/>
    </source>
</evidence>
<feature type="transmembrane region" description="Helical" evidence="1">
    <location>
        <begin position="43"/>
        <end position="63"/>
    </location>
</feature>
<dbReference type="PANTHER" id="PTHR36435">
    <property type="entry name" value="SLR1288 PROTEIN"/>
    <property type="match status" value="1"/>
</dbReference>
<organism evidence="3 4">
    <name type="scientific">Phocaeicola coprophilus</name>
    <dbReference type="NCBI Taxonomy" id="387090"/>
    <lineage>
        <taxon>Bacteria</taxon>
        <taxon>Pseudomonadati</taxon>
        <taxon>Bacteroidota</taxon>
        <taxon>Bacteroidia</taxon>
        <taxon>Bacteroidales</taxon>
        <taxon>Bacteroidaceae</taxon>
        <taxon>Phocaeicola</taxon>
    </lineage>
</organism>
<keyword evidence="3" id="KW-0645">Protease</keyword>
<evidence type="ECO:0000259" key="2">
    <source>
        <dbReference type="Pfam" id="PF02517"/>
    </source>
</evidence>
<evidence type="ECO:0000313" key="3">
    <source>
        <dbReference type="EMBL" id="RHA78295.1"/>
    </source>
</evidence>
<gene>
    <name evidence="3" type="ORF">DW921_02275</name>
</gene>
<dbReference type="RefSeq" id="WP_118399927.1">
    <property type="nucleotide sequence ID" value="NZ_CABJGD010000003.1"/>
</dbReference>
<feature type="transmembrane region" description="Helical" evidence="1">
    <location>
        <begin position="229"/>
        <end position="252"/>
    </location>
</feature>
<keyword evidence="3" id="KW-0482">Metalloprotease</keyword>
<dbReference type="InterPro" id="IPR052710">
    <property type="entry name" value="CAAX_protease"/>
</dbReference>
<keyword evidence="1" id="KW-1133">Transmembrane helix</keyword>
<dbReference type="GO" id="GO:0004175">
    <property type="term" value="F:endopeptidase activity"/>
    <property type="evidence" value="ECO:0007669"/>
    <property type="project" value="UniProtKB-ARBA"/>
</dbReference>
<dbReference type="GO" id="GO:0080120">
    <property type="term" value="P:CAAX-box protein maturation"/>
    <property type="evidence" value="ECO:0007669"/>
    <property type="project" value="UniProtKB-ARBA"/>
</dbReference>
<dbReference type="Pfam" id="PF02517">
    <property type="entry name" value="Rce1-like"/>
    <property type="match status" value="1"/>
</dbReference>
<name>A0A413T3Z7_9BACT</name>
<keyword evidence="1" id="KW-0472">Membrane</keyword>
<keyword evidence="3" id="KW-0378">Hydrolase</keyword>
<protein>
    <submittedName>
        <fullName evidence="3">CPBP family intramembrane metalloprotease</fullName>
    </submittedName>
</protein>
<feature type="transmembrane region" description="Helical" evidence="1">
    <location>
        <begin position="157"/>
        <end position="190"/>
    </location>
</feature>
<feature type="domain" description="CAAX prenyl protease 2/Lysostaphin resistance protein A-like" evidence="2">
    <location>
        <begin position="124"/>
        <end position="209"/>
    </location>
</feature>
<feature type="transmembrane region" description="Helical" evidence="1">
    <location>
        <begin position="7"/>
        <end position="28"/>
    </location>
</feature>
<dbReference type="GO" id="GO:0008237">
    <property type="term" value="F:metallopeptidase activity"/>
    <property type="evidence" value="ECO:0007669"/>
    <property type="project" value="UniProtKB-KW"/>
</dbReference>
<reference evidence="3 4" key="1">
    <citation type="submission" date="2018-08" db="EMBL/GenBank/DDBJ databases">
        <title>A genome reference for cultivated species of the human gut microbiota.</title>
        <authorList>
            <person name="Zou Y."/>
            <person name="Xue W."/>
            <person name="Luo G."/>
        </authorList>
    </citation>
    <scope>NUCLEOTIDE SEQUENCE [LARGE SCALE GENOMIC DNA]</scope>
    <source>
        <strain evidence="3 4">AM42-38</strain>
    </source>
</reference>
<dbReference type="AlphaFoldDB" id="A0A413T3Z7"/>
<dbReference type="EMBL" id="QSFT01000003">
    <property type="protein sequence ID" value="RHA78295.1"/>
    <property type="molecule type" value="Genomic_DNA"/>
</dbReference>
<dbReference type="PANTHER" id="PTHR36435:SF1">
    <property type="entry name" value="CAAX AMINO TERMINAL PROTEASE FAMILY PROTEIN"/>
    <property type="match status" value="1"/>
</dbReference>
<evidence type="ECO:0000256" key="1">
    <source>
        <dbReference type="SAM" id="Phobius"/>
    </source>
</evidence>
<proteinExistence type="predicted"/>
<sequence length="274" mass="30214">MKRTIKLIIYFIAYQLAFSSFPAIAYMLRTHSFEMPLATDETYIFQTLLCSLLASLAVIIHLIAGRYVSLNRQNFSPLSVSLLITCVLFVTGMGMWSNYLNELLGVSMSPQLQQAFEMLMQHPLGIISTVIMAPVVEELLFRGAIEGHLLRIWKKPAYAIIVSSLLFGLVHGNLVQAPFAFLLGLALGWIYYHTGSLLPSILMHFINNLTATLTYHLSGDPGTTLTETFGATGALCIALGGIVLTILCVWIIRSRLITQPAAWVSTTPTSDNTI</sequence>
<dbReference type="InterPro" id="IPR003675">
    <property type="entry name" value="Rce1/LyrA-like_dom"/>
</dbReference>
<dbReference type="GO" id="GO:0006508">
    <property type="term" value="P:proteolysis"/>
    <property type="evidence" value="ECO:0007669"/>
    <property type="project" value="UniProtKB-KW"/>
</dbReference>
<feature type="transmembrane region" description="Helical" evidence="1">
    <location>
        <begin position="75"/>
        <end position="99"/>
    </location>
</feature>
<dbReference type="Proteomes" id="UP000283855">
    <property type="component" value="Unassembled WGS sequence"/>
</dbReference>
<comment type="caution">
    <text evidence="3">The sequence shown here is derived from an EMBL/GenBank/DDBJ whole genome shotgun (WGS) entry which is preliminary data.</text>
</comment>
<accession>A0A413T3Z7</accession>